<proteinExistence type="predicted"/>
<sequence>MFGILIDPFLSFWPKGAPARAFKDIRTINTVELYFRSPYVDPRNHWGEYWRDEGGLSRMGYPQGYLGPCMRTAVDYVALAAFPYLKHIKNVKLSGAVKSTILKKWKHLYDQAYIERNLSTGFPIFDWEEEIAKLFVQRIEPTKYDKGLSRFLDDSKCDRSLSACVPLLAP</sequence>
<evidence type="ECO:0000313" key="1">
    <source>
        <dbReference type="EMBL" id="KAF1965696.1"/>
    </source>
</evidence>
<protein>
    <submittedName>
        <fullName evidence="1">Uncharacterized protein</fullName>
    </submittedName>
</protein>
<evidence type="ECO:0000313" key="2">
    <source>
        <dbReference type="Proteomes" id="UP000800036"/>
    </source>
</evidence>
<organism evidence="1 2">
    <name type="scientific">Bimuria novae-zelandiae CBS 107.79</name>
    <dbReference type="NCBI Taxonomy" id="1447943"/>
    <lineage>
        <taxon>Eukaryota</taxon>
        <taxon>Fungi</taxon>
        <taxon>Dikarya</taxon>
        <taxon>Ascomycota</taxon>
        <taxon>Pezizomycotina</taxon>
        <taxon>Dothideomycetes</taxon>
        <taxon>Pleosporomycetidae</taxon>
        <taxon>Pleosporales</taxon>
        <taxon>Massarineae</taxon>
        <taxon>Didymosphaeriaceae</taxon>
        <taxon>Bimuria</taxon>
    </lineage>
</organism>
<dbReference type="OrthoDB" id="5335493at2759"/>
<reference evidence="1" key="1">
    <citation type="journal article" date="2020" name="Stud. Mycol.">
        <title>101 Dothideomycetes genomes: a test case for predicting lifestyles and emergence of pathogens.</title>
        <authorList>
            <person name="Haridas S."/>
            <person name="Albert R."/>
            <person name="Binder M."/>
            <person name="Bloem J."/>
            <person name="Labutti K."/>
            <person name="Salamov A."/>
            <person name="Andreopoulos B."/>
            <person name="Baker S."/>
            <person name="Barry K."/>
            <person name="Bills G."/>
            <person name="Bluhm B."/>
            <person name="Cannon C."/>
            <person name="Castanera R."/>
            <person name="Culley D."/>
            <person name="Daum C."/>
            <person name="Ezra D."/>
            <person name="Gonzalez J."/>
            <person name="Henrissat B."/>
            <person name="Kuo A."/>
            <person name="Liang C."/>
            <person name="Lipzen A."/>
            <person name="Lutzoni F."/>
            <person name="Magnuson J."/>
            <person name="Mondo S."/>
            <person name="Nolan M."/>
            <person name="Ohm R."/>
            <person name="Pangilinan J."/>
            <person name="Park H.-J."/>
            <person name="Ramirez L."/>
            <person name="Alfaro M."/>
            <person name="Sun H."/>
            <person name="Tritt A."/>
            <person name="Yoshinaga Y."/>
            <person name="Zwiers L.-H."/>
            <person name="Turgeon B."/>
            <person name="Goodwin S."/>
            <person name="Spatafora J."/>
            <person name="Crous P."/>
            <person name="Grigoriev I."/>
        </authorList>
    </citation>
    <scope>NUCLEOTIDE SEQUENCE</scope>
    <source>
        <strain evidence="1">CBS 107.79</strain>
    </source>
</reference>
<dbReference type="AlphaFoldDB" id="A0A6A5US17"/>
<name>A0A6A5US17_9PLEO</name>
<gene>
    <name evidence="1" type="ORF">BU23DRAFT_574646</name>
</gene>
<dbReference type="Proteomes" id="UP000800036">
    <property type="component" value="Unassembled WGS sequence"/>
</dbReference>
<dbReference type="EMBL" id="ML976757">
    <property type="protein sequence ID" value="KAF1965696.1"/>
    <property type="molecule type" value="Genomic_DNA"/>
</dbReference>
<keyword evidence="2" id="KW-1185">Reference proteome</keyword>
<accession>A0A6A5US17</accession>